<protein>
    <submittedName>
        <fullName evidence="3">Uncharacterized protein</fullName>
    </submittedName>
</protein>
<dbReference type="AlphaFoldDB" id="A0A561UKU6"/>
<dbReference type="RefSeq" id="WP_145906150.1">
    <property type="nucleotide sequence ID" value="NZ_BAAAMZ010000026.1"/>
</dbReference>
<keyword evidence="4" id="KW-1185">Reference proteome</keyword>
<sequence>MSEHRGESPEHPSPLPAEPPVRRTPTAALLDEGLDRLRVELLGGPVTPGVETVLRLAGRRRRRRRVLSSAAVGATVLVGTLTVNQLPRLLPGSTLSHPSRVVASAVEGTPSPLPSGPAQVAWTSAQLPLAANEMPSIWAAYGPWSAVASVDGAPAVAAFATDHPGCLAGPVEALGAWEAKGADYQPAVPAEFGDQAGQVRAYQYVLGFMDSAAADQAGRVLSGAYGCKGGHGGLTKAAGDSRSTVLHEVYSDAAGHPLSYVEEFSVAVSGVRVGVIGVRRVYRPGELGFGTPLGVDQQFSAAADMLRYRLATG</sequence>
<organism evidence="3 4">
    <name type="scientific">Kitasatospora viridis</name>
    <dbReference type="NCBI Taxonomy" id="281105"/>
    <lineage>
        <taxon>Bacteria</taxon>
        <taxon>Bacillati</taxon>
        <taxon>Actinomycetota</taxon>
        <taxon>Actinomycetes</taxon>
        <taxon>Kitasatosporales</taxon>
        <taxon>Streptomycetaceae</taxon>
        <taxon>Kitasatospora</taxon>
    </lineage>
</organism>
<keyword evidence="2" id="KW-0472">Membrane</keyword>
<gene>
    <name evidence="3" type="ORF">FHX73_113846</name>
</gene>
<proteinExistence type="predicted"/>
<keyword evidence="2" id="KW-1133">Transmembrane helix</keyword>
<keyword evidence="2" id="KW-0812">Transmembrane</keyword>
<evidence type="ECO:0000256" key="2">
    <source>
        <dbReference type="SAM" id="Phobius"/>
    </source>
</evidence>
<name>A0A561UKU6_9ACTN</name>
<feature type="compositionally biased region" description="Basic and acidic residues" evidence="1">
    <location>
        <begin position="1"/>
        <end position="10"/>
    </location>
</feature>
<evidence type="ECO:0000313" key="3">
    <source>
        <dbReference type="EMBL" id="TWF99981.1"/>
    </source>
</evidence>
<comment type="caution">
    <text evidence="3">The sequence shown here is derived from an EMBL/GenBank/DDBJ whole genome shotgun (WGS) entry which is preliminary data.</text>
</comment>
<dbReference type="Proteomes" id="UP000317940">
    <property type="component" value="Unassembled WGS sequence"/>
</dbReference>
<evidence type="ECO:0000313" key="4">
    <source>
        <dbReference type="Proteomes" id="UP000317940"/>
    </source>
</evidence>
<feature type="transmembrane region" description="Helical" evidence="2">
    <location>
        <begin position="66"/>
        <end position="86"/>
    </location>
</feature>
<evidence type="ECO:0000256" key="1">
    <source>
        <dbReference type="SAM" id="MobiDB-lite"/>
    </source>
</evidence>
<feature type="region of interest" description="Disordered" evidence="1">
    <location>
        <begin position="1"/>
        <end position="22"/>
    </location>
</feature>
<reference evidence="3 4" key="1">
    <citation type="submission" date="2019-06" db="EMBL/GenBank/DDBJ databases">
        <title>Sequencing the genomes of 1000 actinobacteria strains.</title>
        <authorList>
            <person name="Klenk H.-P."/>
        </authorList>
    </citation>
    <scope>NUCLEOTIDE SEQUENCE [LARGE SCALE GENOMIC DNA]</scope>
    <source>
        <strain evidence="3 4">DSM 44826</strain>
    </source>
</reference>
<accession>A0A561UKU6</accession>
<dbReference type="EMBL" id="VIWT01000001">
    <property type="protein sequence ID" value="TWF99981.1"/>
    <property type="molecule type" value="Genomic_DNA"/>
</dbReference>